<keyword evidence="2 3" id="KW-0732">Signal</keyword>
<evidence type="ECO:0000259" key="4">
    <source>
        <dbReference type="PROSITE" id="PS50983"/>
    </source>
</evidence>
<dbReference type="PROSITE" id="PS50983">
    <property type="entry name" value="FE_B12_PBP"/>
    <property type="match status" value="1"/>
</dbReference>
<feature type="signal peptide" evidence="3">
    <location>
        <begin position="1"/>
        <end position="22"/>
    </location>
</feature>
<proteinExistence type="inferred from homology"/>
<protein>
    <submittedName>
        <fullName evidence="5">ABC transporter substrate-binding protein</fullName>
    </submittedName>
</protein>
<evidence type="ECO:0000313" key="5">
    <source>
        <dbReference type="EMBL" id="HIQ72585.1"/>
    </source>
</evidence>
<dbReference type="PANTHER" id="PTHR30535:SF34">
    <property type="entry name" value="MOLYBDATE-BINDING PROTEIN MOLA"/>
    <property type="match status" value="1"/>
</dbReference>
<evidence type="ECO:0000256" key="2">
    <source>
        <dbReference type="ARBA" id="ARBA00022729"/>
    </source>
</evidence>
<evidence type="ECO:0000313" key="6">
    <source>
        <dbReference type="Proteomes" id="UP000886887"/>
    </source>
</evidence>
<dbReference type="Proteomes" id="UP000886887">
    <property type="component" value="Unassembled WGS sequence"/>
</dbReference>
<sequence>MRSRPICALLVLLALFPLRPFAALADVSFQDACGHTLSFASTPSRVVSLYGSFAEAWLLAGGELVGVTQDALTERGLSLGEQVQIVGTVKEPNLEAVIALDPDFVVLSADIASHAPAAELLRQMGIPCALFRVDTFDDYLEMFAVFCELTGREDCYAQYGEAVAAQIDAVRAAVQDMPARRVLLLRAYSSGVKAKRADNLAGAILQDLGCDNIADRNEHLLEELSLEAIVSEDPEFIFVTVMGSDEDAALAFLDERFGADPAWQGLTAVREGRLLLLPKELFHYKPNARWGESYAYLAEILFPECL</sequence>
<dbReference type="Pfam" id="PF01497">
    <property type="entry name" value="Peripla_BP_2"/>
    <property type="match status" value="1"/>
</dbReference>
<dbReference type="EMBL" id="DVFJ01000036">
    <property type="protein sequence ID" value="HIQ72585.1"/>
    <property type="molecule type" value="Genomic_DNA"/>
</dbReference>
<comment type="similarity">
    <text evidence="1">Belongs to the bacterial solute-binding protein 8 family.</text>
</comment>
<reference evidence="5" key="1">
    <citation type="submission" date="2020-10" db="EMBL/GenBank/DDBJ databases">
        <authorList>
            <person name="Gilroy R."/>
        </authorList>
    </citation>
    <scope>NUCLEOTIDE SEQUENCE</scope>
    <source>
        <strain evidence="5">ChiSxjej2B14-6234</strain>
    </source>
</reference>
<gene>
    <name evidence="5" type="ORF">IAB73_10315</name>
</gene>
<evidence type="ECO:0000256" key="1">
    <source>
        <dbReference type="ARBA" id="ARBA00008814"/>
    </source>
</evidence>
<dbReference type="InterPro" id="IPR050902">
    <property type="entry name" value="ABC_Transporter_SBP"/>
</dbReference>
<accession>A0A9D0ZDG6</accession>
<dbReference type="GO" id="GO:0071281">
    <property type="term" value="P:cellular response to iron ion"/>
    <property type="evidence" value="ECO:0007669"/>
    <property type="project" value="TreeGrafter"/>
</dbReference>
<dbReference type="SUPFAM" id="SSF53807">
    <property type="entry name" value="Helical backbone' metal receptor"/>
    <property type="match status" value="1"/>
</dbReference>
<dbReference type="AlphaFoldDB" id="A0A9D0ZDG6"/>
<dbReference type="PANTHER" id="PTHR30535">
    <property type="entry name" value="VITAMIN B12-BINDING PROTEIN"/>
    <property type="match status" value="1"/>
</dbReference>
<dbReference type="InterPro" id="IPR002491">
    <property type="entry name" value="ABC_transptr_periplasmic_BD"/>
</dbReference>
<feature type="chain" id="PRO_5038975092" evidence="3">
    <location>
        <begin position="23"/>
        <end position="306"/>
    </location>
</feature>
<dbReference type="Gene3D" id="3.40.50.1980">
    <property type="entry name" value="Nitrogenase molybdenum iron protein domain"/>
    <property type="match status" value="2"/>
</dbReference>
<organism evidence="5 6">
    <name type="scientific">Candidatus Onthenecus intestinigallinarum</name>
    <dbReference type="NCBI Taxonomy" id="2840875"/>
    <lineage>
        <taxon>Bacteria</taxon>
        <taxon>Bacillati</taxon>
        <taxon>Bacillota</taxon>
        <taxon>Clostridia</taxon>
        <taxon>Eubacteriales</taxon>
        <taxon>Candidatus Onthenecus</taxon>
    </lineage>
</organism>
<reference evidence="5" key="2">
    <citation type="journal article" date="2021" name="PeerJ">
        <title>Extensive microbial diversity within the chicken gut microbiome revealed by metagenomics and culture.</title>
        <authorList>
            <person name="Gilroy R."/>
            <person name="Ravi A."/>
            <person name="Getino M."/>
            <person name="Pursley I."/>
            <person name="Horton D.L."/>
            <person name="Alikhan N.F."/>
            <person name="Baker D."/>
            <person name="Gharbi K."/>
            <person name="Hall N."/>
            <person name="Watson M."/>
            <person name="Adriaenssens E.M."/>
            <person name="Foster-Nyarko E."/>
            <person name="Jarju S."/>
            <person name="Secka A."/>
            <person name="Antonio M."/>
            <person name="Oren A."/>
            <person name="Chaudhuri R.R."/>
            <person name="La Ragione R."/>
            <person name="Hildebrand F."/>
            <person name="Pallen M.J."/>
        </authorList>
    </citation>
    <scope>NUCLEOTIDE SEQUENCE</scope>
    <source>
        <strain evidence="5">ChiSxjej2B14-6234</strain>
    </source>
</reference>
<feature type="domain" description="Fe/B12 periplasmic-binding" evidence="4">
    <location>
        <begin position="45"/>
        <end position="305"/>
    </location>
</feature>
<name>A0A9D0ZDG6_9FIRM</name>
<dbReference type="InterPro" id="IPR054828">
    <property type="entry name" value="Vit_B12_bind_prot"/>
</dbReference>
<evidence type="ECO:0000256" key="3">
    <source>
        <dbReference type="SAM" id="SignalP"/>
    </source>
</evidence>
<dbReference type="NCBIfam" id="NF038402">
    <property type="entry name" value="TroA_like"/>
    <property type="match status" value="1"/>
</dbReference>
<comment type="caution">
    <text evidence="5">The sequence shown here is derived from an EMBL/GenBank/DDBJ whole genome shotgun (WGS) entry which is preliminary data.</text>
</comment>